<dbReference type="PANTHER" id="PTHR33473:SF19">
    <property type="entry name" value="ATP-DEPENDENT CLP PROTEASE ADAPTER PROTEIN CLPS"/>
    <property type="match status" value="1"/>
</dbReference>
<dbReference type="Proteomes" id="UP001302274">
    <property type="component" value="Unassembled WGS sequence"/>
</dbReference>
<evidence type="ECO:0000259" key="2">
    <source>
        <dbReference type="Pfam" id="PF02617"/>
    </source>
</evidence>
<gene>
    <name evidence="1 3" type="primary">clpS</name>
    <name evidence="3" type="ORF">SHI21_12705</name>
</gene>
<comment type="subunit">
    <text evidence="1">Binds to the N-terminal domain of the chaperone ClpA.</text>
</comment>
<dbReference type="NCBIfam" id="NF000672">
    <property type="entry name" value="PRK00033.1-5"/>
    <property type="match status" value="1"/>
</dbReference>
<name>A0ABU5VWV0_9BACT</name>
<comment type="function">
    <text evidence="1">Involved in the modulation of the specificity of the ClpAP-mediated ATP-dependent protein degradation.</text>
</comment>
<keyword evidence="4" id="KW-1185">Reference proteome</keyword>
<dbReference type="SUPFAM" id="SSF54736">
    <property type="entry name" value="ClpS-like"/>
    <property type="match status" value="1"/>
</dbReference>
<dbReference type="InterPro" id="IPR014719">
    <property type="entry name" value="Ribosomal_bL12_C/ClpS-like"/>
</dbReference>
<dbReference type="GO" id="GO:0008233">
    <property type="term" value="F:peptidase activity"/>
    <property type="evidence" value="ECO:0007669"/>
    <property type="project" value="UniProtKB-KW"/>
</dbReference>
<dbReference type="InterPro" id="IPR022935">
    <property type="entry name" value="ClpS"/>
</dbReference>
<dbReference type="InterPro" id="IPR003769">
    <property type="entry name" value="ClpS_core"/>
</dbReference>
<comment type="caution">
    <text evidence="3">The sequence shown here is derived from an EMBL/GenBank/DDBJ whole genome shotgun (WGS) entry which is preliminary data.</text>
</comment>
<protein>
    <recommendedName>
        <fullName evidence="1">ATP-dependent Clp protease adapter protein ClpS</fullName>
    </recommendedName>
</protein>
<keyword evidence="3" id="KW-0645">Protease</keyword>
<dbReference type="HAMAP" id="MF_00302">
    <property type="entry name" value="ClpS"/>
    <property type="match status" value="1"/>
</dbReference>
<evidence type="ECO:0000313" key="4">
    <source>
        <dbReference type="Proteomes" id="UP001302274"/>
    </source>
</evidence>
<evidence type="ECO:0000256" key="1">
    <source>
        <dbReference type="HAMAP-Rule" id="MF_00302"/>
    </source>
</evidence>
<accession>A0ABU5VWV0</accession>
<keyword evidence="3" id="KW-0378">Hydrolase</keyword>
<dbReference type="EMBL" id="JAYGJQ010000002">
    <property type="protein sequence ID" value="MEA9357077.1"/>
    <property type="molecule type" value="Genomic_DNA"/>
</dbReference>
<organism evidence="3 4">
    <name type="scientific">Bacteriovorax antarcticus</name>
    <dbReference type="NCBI Taxonomy" id="3088717"/>
    <lineage>
        <taxon>Bacteria</taxon>
        <taxon>Pseudomonadati</taxon>
        <taxon>Bdellovibrionota</taxon>
        <taxon>Bacteriovoracia</taxon>
        <taxon>Bacteriovoracales</taxon>
        <taxon>Bacteriovoracaceae</taxon>
        <taxon>Bacteriovorax</taxon>
    </lineage>
</organism>
<dbReference type="GO" id="GO:0006508">
    <property type="term" value="P:proteolysis"/>
    <property type="evidence" value="ECO:0007669"/>
    <property type="project" value="UniProtKB-KW"/>
</dbReference>
<dbReference type="Pfam" id="PF02617">
    <property type="entry name" value="ClpS"/>
    <property type="match status" value="1"/>
</dbReference>
<proteinExistence type="inferred from homology"/>
<evidence type="ECO:0000313" key="3">
    <source>
        <dbReference type="EMBL" id="MEA9357077.1"/>
    </source>
</evidence>
<comment type="similarity">
    <text evidence="1">Belongs to the ClpS family.</text>
</comment>
<dbReference type="PANTHER" id="PTHR33473">
    <property type="entry name" value="ATP-DEPENDENT CLP PROTEASE ADAPTER PROTEIN CLPS1, CHLOROPLASTIC"/>
    <property type="match status" value="1"/>
</dbReference>
<dbReference type="RefSeq" id="WP_323576971.1">
    <property type="nucleotide sequence ID" value="NZ_JAYGJQ010000002.1"/>
</dbReference>
<reference evidence="3 4" key="1">
    <citation type="submission" date="2023-11" db="EMBL/GenBank/DDBJ databases">
        <title>A Novel Polar Bacteriovorax (B. antarcticus) Isolated from the Biocrust in Antarctica.</title>
        <authorList>
            <person name="Mun W."/>
            <person name="Choi S.Y."/>
            <person name="Mitchell R.J."/>
        </authorList>
    </citation>
    <scope>NUCLEOTIDE SEQUENCE [LARGE SCALE GENOMIC DNA]</scope>
    <source>
        <strain evidence="3 4">PP10</strain>
    </source>
</reference>
<feature type="domain" description="Adaptor protein ClpS core" evidence="2">
    <location>
        <begin position="25"/>
        <end position="102"/>
    </location>
</feature>
<dbReference type="Gene3D" id="3.30.1390.10">
    <property type="match status" value="1"/>
</dbReference>
<sequence length="106" mass="12260">MTEKNHQHEEEGGTATITKKKVQLPKKYKVLLHNDDYTTMEFVIYVLQAVFHKPLNEAERIMIDVHRNGIGVCGVYTHEIAESKAKKVEHMARENSHPLLCTYEPE</sequence>